<dbReference type="PROSITE" id="PS50112">
    <property type="entry name" value="PAS"/>
    <property type="match status" value="1"/>
</dbReference>
<reference evidence="2" key="2">
    <citation type="submission" date="2024-10" db="UniProtKB">
        <authorList>
            <consortium name="EnsemblProtists"/>
        </authorList>
    </citation>
    <scope>IDENTIFICATION</scope>
</reference>
<name>A0A0D3JTA1_EMIH1</name>
<dbReference type="AlphaFoldDB" id="A0A0D3JTA1"/>
<sequence>MHLAPRTSGATLEASFTSLLLQYTSFNCGNRPFHLFVTIAVSTPQGLQPLACLASPPIHVDARKRTKGERPDACAGDVRLVQRQRTQVEASAAPLGGSNGALNLGVDAIELLQATASVVVLVGLDWTIKAALTADLFGYPRSQLHGQSLLRLMHPEEHSALTQAVQALVAGASAASPPSLRVTHRVLPRENSVPAFADTMISLLRGQPARMLVSSRYAVPFDAHGAFRVFPARQAGLLSGA</sequence>
<evidence type="ECO:0000313" key="2">
    <source>
        <dbReference type="EnsemblProtists" id="EOD26736"/>
    </source>
</evidence>
<dbReference type="CDD" id="cd00130">
    <property type="entry name" value="PAS"/>
    <property type="match status" value="1"/>
</dbReference>
<proteinExistence type="predicted"/>
<feature type="domain" description="PAS" evidence="1">
    <location>
        <begin position="134"/>
        <end position="172"/>
    </location>
</feature>
<keyword evidence="3" id="KW-1185">Reference proteome</keyword>
<dbReference type="Proteomes" id="UP000013827">
    <property type="component" value="Unassembled WGS sequence"/>
</dbReference>
<dbReference type="InterPro" id="IPR035965">
    <property type="entry name" value="PAS-like_dom_sf"/>
</dbReference>
<evidence type="ECO:0000259" key="1">
    <source>
        <dbReference type="PROSITE" id="PS50112"/>
    </source>
</evidence>
<accession>A0A0D3JTA1</accession>
<dbReference type="SUPFAM" id="SSF55785">
    <property type="entry name" value="PYP-like sensor domain (PAS domain)"/>
    <property type="match status" value="1"/>
</dbReference>
<dbReference type="KEGG" id="ehx:EMIHUDRAFT_236522"/>
<reference evidence="3" key="1">
    <citation type="journal article" date="2013" name="Nature">
        <title>Pan genome of the phytoplankton Emiliania underpins its global distribution.</title>
        <authorList>
            <person name="Read B.A."/>
            <person name="Kegel J."/>
            <person name="Klute M.J."/>
            <person name="Kuo A."/>
            <person name="Lefebvre S.C."/>
            <person name="Maumus F."/>
            <person name="Mayer C."/>
            <person name="Miller J."/>
            <person name="Monier A."/>
            <person name="Salamov A."/>
            <person name="Young J."/>
            <person name="Aguilar M."/>
            <person name="Claverie J.M."/>
            <person name="Frickenhaus S."/>
            <person name="Gonzalez K."/>
            <person name="Herman E.K."/>
            <person name="Lin Y.C."/>
            <person name="Napier J."/>
            <person name="Ogata H."/>
            <person name="Sarno A.F."/>
            <person name="Shmutz J."/>
            <person name="Schroeder D."/>
            <person name="de Vargas C."/>
            <person name="Verret F."/>
            <person name="von Dassow P."/>
            <person name="Valentin K."/>
            <person name="Van de Peer Y."/>
            <person name="Wheeler G."/>
            <person name="Dacks J.B."/>
            <person name="Delwiche C.F."/>
            <person name="Dyhrman S.T."/>
            <person name="Glockner G."/>
            <person name="John U."/>
            <person name="Richards T."/>
            <person name="Worden A.Z."/>
            <person name="Zhang X."/>
            <person name="Grigoriev I.V."/>
            <person name="Allen A.E."/>
            <person name="Bidle K."/>
            <person name="Borodovsky M."/>
            <person name="Bowler C."/>
            <person name="Brownlee C."/>
            <person name="Cock J.M."/>
            <person name="Elias M."/>
            <person name="Gladyshev V.N."/>
            <person name="Groth M."/>
            <person name="Guda C."/>
            <person name="Hadaegh A."/>
            <person name="Iglesias-Rodriguez M.D."/>
            <person name="Jenkins J."/>
            <person name="Jones B.M."/>
            <person name="Lawson T."/>
            <person name="Leese F."/>
            <person name="Lindquist E."/>
            <person name="Lobanov A."/>
            <person name="Lomsadze A."/>
            <person name="Malik S.B."/>
            <person name="Marsh M.E."/>
            <person name="Mackinder L."/>
            <person name="Mock T."/>
            <person name="Mueller-Roeber B."/>
            <person name="Pagarete A."/>
            <person name="Parker M."/>
            <person name="Probert I."/>
            <person name="Quesneville H."/>
            <person name="Raines C."/>
            <person name="Rensing S.A."/>
            <person name="Riano-Pachon D.M."/>
            <person name="Richier S."/>
            <person name="Rokitta S."/>
            <person name="Shiraiwa Y."/>
            <person name="Soanes D.M."/>
            <person name="van der Giezen M."/>
            <person name="Wahlund T.M."/>
            <person name="Williams B."/>
            <person name="Wilson W."/>
            <person name="Wolfe G."/>
            <person name="Wurch L.L."/>
        </authorList>
    </citation>
    <scope>NUCLEOTIDE SEQUENCE</scope>
</reference>
<dbReference type="GeneID" id="17272282"/>
<dbReference type="RefSeq" id="XP_005779165.1">
    <property type="nucleotide sequence ID" value="XM_005779108.1"/>
</dbReference>
<dbReference type="PaxDb" id="2903-EOD26736"/>
<dbReference type="Gene3D" id="3.30.450.20">
    <property type="entry name" value="PAS domain"/>
    <property type="match status" value="1"/>
</dbReference>
<dbReference type="InterPro" id="IPR000014">
    <property type="entry name" value="PAS"/>
</dbReference>
<protein>
    <recommendedName>
        <fullName evidence="1">PAS domain-containing protein</fullName>
    </recommendedName>
</protein>
<evidence type="ECO:0000313" key="3">
    <source>
        <dbReference type="Proteomes" id="UP000013827"/>
    </source>
</evidence>
<organism evidence="2 3">
    <name type="scientific">Emiliania huxleyi (strain CCMP1516)</name>
    <dbReference type="NCBI Taxonomy" id="280463"/>
    <lineage>
        <taxon>Eukaryota</taxon>
        <taxon>Haptista</taxon>
        <taxon>Haptophyta</taxon>
        <taxon>Prymnesiophyceae</taxon>
        <taxon>Isochrysidales</taxon>
        <taxon>Noelaerhabdaceae</taxon>
        <taxon>Emiliania</taxon>
    </lineage>
</organism>
<dbReference type="EnsemblProtists" id="EOD26736">
    <property type="protein sequence ID" value="EOD26736"/>
    <property type="gene ID" value="EMIHUDRAFT_236522"/>
</dbReference>
<dbReference type="HOGENOM" id="CLU_1153488_0_0_1"/>